<evidence type="ECO:0000313" key="2">
    <source>
        <dbReference type="Proteomes" id="UP001064048"/>
    </source>
</evidence>
<dbReference type="Proteomes" id="UP001064048">
    <property type="component" value="Chromosome 30"/>
</dbReference>
<keyword evidence="2" id="KW-1185">Reference proteome</keyword>
<reference evidence="1 2" key="1">
    <citation type="journal article" date="2022" name="Genome Biol. Evol.">
        <title>The Spruce Budworm Genome: Reconstructing the Evolutionary History of Antifreeze Proteins.</title>
        <authorList>
            <person name="Beliveau C."/>
            <person name="Gagne P."/>
            <person name="Picq S."/>
            <person name="Vernygora O."/>
            <person name="Keeling C.I."/>
            <person name="Pinkney K."/>
            <person name="Doucet D."/>
            <person name="Wen F."/>
            <person name="Johnston J.S."/>
            <person name="Maaroufi H."/>
            <person name="Boyle B."/>
            <person name="Laroche J."/>
            <person name="Dewar K."/>
            <person name="Juretic N."/>
            <person name="Blackburn G."/>
            <person name="Nisole A."/>
            <person name="Brunet B."/>
            <person name="Brandao M."/>
            <person name="Lumley L."/>
            <person name="Duan J."/>
            <person name="Quan G."/>
            <person name="Lucarotti C.J."/>
            <person name="Roe A.D."/>
            <person name="Sperling F.A.H."/>
            <person name="Levesque R.C."/>
            <person name="Cusson M."/>
        </authorList>
    </citation>
    <scope>NUCLEOTIDE SEQUENCE [LARGE SCALE GENOMIC DNA]</scope>
    <source>
        <strain evidence="1">Glfc:IPQL:Cfum</strain>
    </source>
</reference>
<protein>
    <submittedName>
        <fullName evidence="1">Uncharacterized protein</fullName>
    </submittedName>
</protein>
<name>A0ACC0K5D7_CHOFU</name>
<organism evidence="1 2">
    <name type="scientific">Choristoneura fumiferana</name>
    <name type="common">Spruce budworm moth</name>
    <name type="synonym">Archips fumiferana</name>
    <dbReference type="NCBI Taxonomy" id="7141"/>
    <lineage>
        <taxon>Eukaryota</taxon>
        <taxon>Metazoa</taxon>
        <taxon>Ecdysozoa</taxon>
        <taxon>Arthropoda</taxon>
        <taxon>Hexapoda</taxon>
        <taxon>Insecta</taxon>
        <taxon>Pterygota</taxon>
        <taxon>Neoptera</taxon>
        <taxon>Endopterygota</taxon>
        <taxon>Lepidoptera</taxon>
        <taxon>Glossata</taxon>
        <taxon>Ditrysia</taxon>
        <taxon>Tortricoidea</taxon>
        <taxon>Tortricidae</taxon>
        <taxon>Tortricinae</taxon>
        <taxon>Choristoneura</taxon>
    </lineage>
</organism>
<evidence type="ECO:0000313" key="1">
    <source>
        <dbReference type="EMBL" id="KAI8431677.1"/>
    </source>
</evidence>
<comment type="caution">
    <text evidence="1">The sequence shown here is derived from an EMBL/GenBank/DDBJ whole genome shotgun (WGS) entry which is preliminary data.</text>
</comment>
<sequence length="274" mass="30861">MQMQRRSMEASSDTSYYDREAYDDWGSRSSLSQQEENVVDEFVDEEITQNRCLIALFCNFTGCLTLHAETQQCKHCCFTAGLDGGAIQADLAQALATPQTGMRHKHNRAAPSAAQFYVIKTNTTVTVKKRLKRAPPPSPPPSLSMCLSRVCMWSCCYTMRSTISTGTDSFTDLGLHDKKICTRNDSFTDHGFHKKHIKLCGEGKHREETCTNLRSNSMVRVKFPIRTGPAWELWPKPSCSERRPVPSSGTYIGWDDEKDKRRRPPPAGQLSLGE</sequence>
<proteinExistence type="predicted"/>
<accession>A0ACC0K5D7</accession>
<dbReference type="EMBL" id="CM046130">
    <property type="protein sequence ID" value="KAI8431677.1"/>
    <property type="molecule type" value="Genomic_DNA"/>
</dbReference>
<gene>
    <name evidence="1" type="ORF">MSG28_016156</name>
</gene>